<evidence type="ECO:0000313" key="3">
    <source>
        <dbReference type="Proteomes" id="UP000199340"/>
    </source>
</evidence>
<dbReference type="AlphaFoldDB" id="A0A1G8L6N3"/>
<feature type="domain" description="Putative DNA-binding" evidence="1">
    <location>
        <begin position="7"/>
        <end position="95"/>
    </location>
</feature>
<name>A0A1G8L6N3_9RHOB</name>
<dbReference type="InterPro" id="IPR044922">
    <property type="entry name" value="DUF2063_N_sf"/>
</dbReference>
<keyword evidence="3" id="KW-1185">Reference proteome</keyword>
<dbReference type="Pfam" id="PF09836">
    <property type="entry name" value="DUF2063"/>
    <property type="match status" value="1"/>
</dbReference>
<gene>
    <name evidence="2" type="ORF">SAMN05421850_103200</name>
</gene>
<proteinExistence type="predicted"/>
<keyword evidence="2" id="KW-0238">DNA-binding</keyword>
<evidence type="ECO:0000313" key="2">
    <source>
        <dbReference type="EMBL" id="SDI51338.1"/>
    </source>
</evidence>
<sequence length="251" mass="26675">MTGLIADFLPALRDAARPVPDGVTDGAGRPAGRRFDVYRNNVAVSLIEAMETGFPAVARLIGSRNFRHLARGFAVAHPPRTPVMMGYGQAFPGYLAGMEALAHVPYLPDVARLELALRGSYHAADHVPLTPDALAAIPPERLEDTRLPLAPSVRLLRSDWPIVEIWAYTMRDGAPKPAGTGQDVAVLRQGFDPEPVALPAGGFAFLRALQSGAPLGRATELALQDTPDFDPGASLGLLLGHGALCQPEDLP</sequence>
<dbReference type="EMBL" id="FNEB01000003">
    <property type="protein sequence ID" value="SDI51338.1"/>
    <property type="molecule type" value="Genomic_DNA"/>
</dbReference>
<evidence type="ECO:0000259" key="1">
    <source>
        <dbReference type="Pfam" id="PF09836"/>
    </source>
</evidence>
<dbReference type="OrthoDB" id="4146344at2"/>
<dbReference type="Proteomes" id="UP000199340">
    <property type="component" value="Unassembled WGS sequence"/>
</dbReference>
<dbReference type="Gene3D" id="1.10.150.690">
    <property type="entry name" value="DUF2063"/>
    <property type="match status" value="1"/>
</dbReference>
<reference evidence="2 3" key="1">
    <citation type="submission" date="2016-10" db="EMBL/GenBank/DDBJ databases">
        <authorList>
            <person name="de Groot N.N."/>
        </authorList>
    </citation>
    <scope>NUCLEOTIDE SEQUENCE [LARGE SCALE GENOMIC DNA]</scope>
    <source>
        <strain evidence="2 3">DSM 28010</strain>
    </source>
</reference>
<dbReference type="GO" id="GO:0003677">
    <property type="term" value="F:DNA binding"/>
    <property type="evidence" value="ECO:0007669"/>
    <property type="project" value="UniProtKB-KW"/>
</dbReference>
<organism evidence="2 3">
    <name type="scientific">Lutimaribacter saemankumensis</name>
    <dbReference type="NCBI Taxonomy" id="490829"/>
    <lineage>
        <taxon>Bacteria</taxon>
        <taxon>Pseudomonadati</taxon>
        <taxon>Pseudomonadota</taxon>
        <taxon>Alphaproteobacteria</taxon>
        <taxon>Rhodobacterales</taxon>
        <taxon>Roseobacteraceae</taxon>
        <taxon>Lutimaribacter</taxon>
    </lineage>
</organism>
<dbReference type="STRING" id="490829.SAMN05421850_103200"/>
<accession>A0A1G8L6N3</accession>
<dbReference type="InterPro" id="IPR018640">
    <property type="entry name" value="DUF2063"/>
</dbReference>
<dbReference type="RefSeq" id="WP_090028152.1">
    <property type="nucleotide sequence ID" value="NZ_FNEB01000003.1"/>
</dbReference>
<protein>
    <submittedName>
        <fullName evidence="2">Putative DNA-binding domain-containing protein</fullName>
    </submittedName>
</protein>